<feature type="transmembrane region" description="Helical" evidence="12">
    <location>
        <begin position="85"/>
        <end position="110"/>
    </location>
</feature>
<reference evidence="15 16" key="1">
    <citation type="submission" date="2016-11" db="EMBL/GenBank/DDBJ databases">
        <authorList>
            <person name="Jaros S."/>
            <person name="Januszkiewicz K."/>
            <person name="Wedrychowicz H."/>
        </authorList>
    </citation>
    <scope>NUCLEOTIDE SEQUENCE [LARGE SCALE GENOMIC DNA]</scope>
    <source>
        <strain evidence="15 16">DSM 21074</strain>
    </source>
</reference>
<keyword evidence="8 12" id="KW-1133">Transmembrane helix</keyword>
<dbReference type="InterPro" id="IPR036257">
    <property type="entry name" value="Cyt_c_oxidase_su2_TM_sf"/>
</dbReference>
<dbReference type="PROSITE" id="PS50999">
    <property type="entry name" value="COX2_TM"/>
    <property type="match status" value="1"/>
</dbReference>
<evidence type="ECO:0000256" key="11">
    <source>
        <dbReference type="RuleBase" id="RU004024"/>
    </source>
</evidence>
<dbReference type="OrthoDB" id="9781261at2"/>
<keyword evidence="11" id="KW-0479">Metal-binding</keyword>
<dbReference type="GO" id="GO:0042773">
    <property type="term" value="P:ATP synthesis coupled electron transport"/>
    <property type="evidence" value="ECO:0007669"/>
    <property type="project" value="TreeGrafter"/>
</dbReference>
<dbReference type="GO" id="GO:0005507">
    <property type="term" value="F:copper ion binding"/>
    <property type="evidence" value="ECO:0007669"/>
    <property type="project" value="InterPro"/>
</dbReference>
<keyword evidence="4 10" id="KW-0679">Respiratory chain</keyword>
<dbReference type="EMBL" id="FQYN01000002">
    <property type="protein sequence ID" value="SHI56957.1"/>
    <property type="molecule type" value="Genomic_DNA"/>
</dbReference>
<evidence type="ECO:0000256" key="9">
    <source>
        <dbReference type="ARBA" id="ARBA00023136"/>
    </source>
</evidence>
<dbReference type="SUPFAM" id="SSF81464">
    <property type="entry name" value="Cytochrome c oxidase subunit II-like, transmembrane region"/>
    <property type="match status" value="1"/>
</dbReference>
<gene>
    <name evidence="15" type="ORF">SAMN02745146_1059</name>
</gene>
<evidence type="ECO:0000256" key="4">
    <source>
        <dbReference type="ARBA" id="ARBA00022660"/>
    </source>
</evidence>
<dbReference type="RefSeq" id="WP_073106207.1">
    <property type="nucleotide sequence ID" value="NZ_FQYN01000002.1"/>
</dbReference>
<dbReference type="Gene3D" id="2.60.40.420">
    <property type="entry name" value="Cupredoxins - blue copper proteins"/>
    <property type="match status" value="1"/>
</dbReference>
<dbReference type="SUPFAM" id="SSF49503">
    <property type="entry name" value="Cupredoxins"/>
    <property type="match status" value="1"/>
</dbReference>
<dbReference type="Proteomes" id="UP000184418">
    <property type="component" value="Unassembled WGS sequence"/>
</dbReference>
<evidence type="ECO:0000256" key="6">
    <source>
        <dbReference type="ARBA" id="ARBA00022967"/>
    </source>
</evidence>
<evidence type="ECO:0000256" key="10">
    <source>
        <dbReference type="RuleBase" id="RU000456"/>
    </source>
</evidence>
<dbReference type="PANTHER" id="PTHR22888">
    <property type="entry name" value="CYTOCHROME C OXIDASE, SUBUNIT II"/>
    <property type="match status" value="1"/>
</dbReference>
<protein>
    <recommendedName>
        <fullName evidence="11">Cytochrome c oxidase subunit 2</fullName>
        <ecNumber evidence="11">7.1.1.9</ecNumber>
    </recommendedName>
</protein>
<sequence>MIALGIFLLLLLLLVVFGLLFRIQILTSIFSGSSRREIGTSNRVNAILMMAFLVLGGAWFAYSFVDNYGKMNPPIASVHGHAMERMFWVTMAILGIVFTLTQILLFFYAYKYQHQEGRRAFFYSHNNKIEIVWTIIPAIVMAGLVFAGWKEWSKITGPAPKDSVVLEVMGKQFNWLVRYPGRDQKLGVVNYRLIDATNEFGFDLNDKSGLDDFVAGEVHVPKGHPVLLKIRSRDVLHAVYMPHFRVQMYAVPGMPTKFWFTPTVTTDEMRAKLGNPKFNYELACNQICGRGHFAMKLNIVVDEPADYVAWFAAQKSFSEQNPDVLANLKQKSGNLVETEVVPAATAAVGAQPNPAL</sequence>
<dbReference type="InterPro" id="IPR008972">
    <property type="entry name" value="Cupredoxin"/>
</dbReference>
<dbReference type="STRING" id="1121955.SAMN02745146_1059"/>
<comment type="similarity">
    <text evidence="2 10">Belongs to the cytochrome c oxidase subunit 2 family.</text>
</comment>
<feature type="domain" description="Cytochrome oxidase subunit II transmembrane region profile" evidence="14">
    <location>
        <begin position="62"/>
        <end position="159"/>
    </location>
</feature>
<keyword evidence="9 12" id="KW-0472">Membrane</keyword>
<dbReference type="Pfam" id="PF02790">
    <property type="entry name" value="COX2_TM"/>
    <property type="match status" value="1"/>
</dbReference>
<feature type="transmembrane region" description="Helical" evidence="12">
    <location>
        <begin position="6"/>
        <end position="25"/>
    </location>
</feature>
<keyword evidence="5 10" id="KW-0812">Transmembrane</keyword>
<comment type="subcellular location">
    <subcellularLocation>
        <location evidence="10">Cell membrane</location>
        <topology evidence="10">Multi-pass membrane protein</topology>
    </subcellularLocation>
    <subcellularLocation>
        <location evidence="1">Membrane</location>
        <topology evidence="1">Multi-pass membrane protein</topology>
    </subcellularLocation>
</comment>
<feature type="domain" description="Cytochrome oxidase subunit II copper A binding" evidence="13">
    <location>
        <begin position="161"/>
        <end position="313"/>
    </location>
</feature>
<keyword evidence="11" id="KW-0186">Copper</keyword>
<accession>A0A1M6C7D1</accession>
<evidence type="ECO:0000256" key="5">
    <source>
        <dbReference type="ARBA" id="ARBA00022692"/>
    </source>
</evidence>
<dbReference type="PRINTS" id="PR01166">
    <property type="entry name" value="CYCOXIDASEII"/>
</dbReference>
<dbReference type="Pfam" id="PF00116">
    <property type="entry name" value="COX2"/>
    <property type="match status" value="1"/>
</dbReference>
<keyword evidence="6" id="KW-1278">Translocase</keyword>
<comment type="cofactor">
    <cofactor evidence="11">
        <name>Cu cation</name>
        <dbReference type="ChEBI" id="CHEBI:23378"/>
    </cofactor>
    <text evidence="11">Binds a copper A center.</text>
</comment>
<dbReference type="AlphaFoldDB" id="A0A1M6C7D1"/>
<name>A0A1M6C7D1_9BACT</name>
<evidence type="ECO:0000313" key="16">
    <source>
        <dbReference type="Proteomes" id="UP000184418"/>
    </source>
</evidence>
<dbReference type="GO" id="GO:0004129">
    <property type="term" value="F:cytochrome-c oxidase activity"/>
    <property type="evidence" value="ECO:0007669"/>
    <property type="project" value="UniProtKB-EC"/>
</dbReference>
<dbReference type="PROSITE" id="PS50857">
    <property type="entry name" value="COX2_CUA"/>
    <property type="match status" value="1"/>
</dbReference>
<dbReference type="EC" id="7.1.1.9" evidence="11"/>
<organism evidence="15 16">
    <name type="scientific">Hymenobacter daecheongensis DSM 21074</name>
    <dbReference type="NCBI Taxonomy" id="1121955"/>
    <lineage>
        <taxon>Bacteria</taxon>
        <taxon>Pseudomonadati</taxon>
        <taxon>Bacteroidota</taxon>
        <taxon>Cytophagia</taxon>
        <taxon>Cytophagales</taxon>
        <taxon>Hymenobacteraceae</taxon>
        <taxon>Hymenobacter</taxon>
    </lineage>
</organism>
<dbReference type="InterPro" id="IPR002429">
    <property type="entry name" value="CcO_II-like_C"/>
</dbReference>
<evidence type="ECO:0000256" key="3">
    <source>
        <dbReference type="ARBA" id="ARBA00022448"/>
    </source>
</evidence>
<proteinExistence type="inferred from homology"/>
<feature type="transmembrane region" description="Helical" evidence="12">
    <location>
        <begin position="46"/>
        <end position="65"/>
    </location>
</feature>
<comment type="function">
    <text evidence="11">Subunits I and II form the functional core of the enzyme complex. Electrons originating in cytochrome c are transferred via heme a and Cu(A) to the binuclear center formed by heme a3 and Cu(B).</text>
</comment>
<dbReference type="PANTHER" id="PTHR22888:SF9">
    <property type="entry name" value="CYTOCHROME C OXIDASE SUBUNIT 2"/>
    <property type="match status" value="1"/>
</dbReference>
<keyword evidence="7 10" id="KW-0249">Electron transport</keyword>
<keyword evidence="16" id="KW-1185">Reference proteome</keyword>
<keyword evidence="3 10" id="KW-0813">Transport</keyword>
<dbReference type="GO" id="GO:0005886">
    <property type="term" value="C:plasma membrane"/>
    <property type="evidence" value="ECO:0007669"/>
    <property type="project" value="UniProtKB-SubCell"/>
</dbReference>
<dbReference type="InterPro" id="IPR011759">
    <property type="entry name" value="Cyt_c_oxidase_su2_TM_dom"/>
</dbReference>
<dbReference type="InterPro" id="IPR045187">
    <property type="entry name" value="CcO_II"/>
</dbReference>
<evidence type="ECO:0000256" key="1">
    <source>
        <dbReference type="ARBA" id="ARBA00004141"/>
    </source>
</evidence>
<evidence type="ECO:0000256" key="8">
    <source>
        <dbReference type="ARBA" id="ARBA00022989"/>
    </source>
</evidence>
<evidence type="ECO:0000313" key="15">
    <source>
        <dbReference type="EMBL" id="SHI56957.1"/>
    </source>
</evidence>
<evidence type="ECO:0000256" key="2">
    <source>
        <dbReference type="ARBA" id="ARBA00007866"/>
    </source>
</evidence>
<dbReference type="Gene3D" id="1.10.287.90">
    <property type="match status" value="1"/>
</dbReference>
<evidence type="ECO:0000256" key="12">
    <source>
        <dbReference type="SAM" id="Phobius"/>
    </source>
</evidence>
<feature type="transmembrane region" description="Helical" evidence="12">
    <location>
        <begin position="131"/>
        <end position="149"/>
    </location>
</feature>
<comment type="catalytic activity">
    <reaction evidence="11">
        <text>4 Fe(II)-[cytochrome c] + O2 + 8 H(+)(in) = 4 Fe(III)-[cytochrome c] + 2 H2O + 4 H(+)(out)</text>
        <dbReference type="Rhea" id="RHEA:11436"/>
        <dbReference type="Rhea" id="RHEA-COMP:10350"/>
        <dbReference type="Rhea" id="RHEA-COMP:14399"/>
        <dbReference type="ChEBI" id="CHEBI:15377"/>
        <dbReference type="ChEBI" id="CHEBI:15378"/>
        <dbReference type="ChEBI" id="CHEBI:15379"/>
        <dbReference type="ChEBI" id="CHEBI:29033"/>
        <dbReference type="ChEBI" id="CHEBI:29034"/>
        <dbReference type="EC" id="7.1.1.9"/>
    </reaction>
</comment>
<evidence type="ECO:0000259" key="14">
    <source>
        <dbReference type="PROSITE" id="PS50999"/>
    </source>
</evidence>
<evidence type="ECO:0000256" key="7">
    <source>
        <dbReference type="ARBA" id="ARBA00022982"/>
    </source>
</evidence>
<evidence type="ECO:0000259" key="13">
    <source>
        <dbReference type="PROSITE" id="PS50857"/>
    </source>
</evidence>